<gene>
    <name evidence="2" type="ORF">RRG08_035686</name>
</gene>
<proteinExistence type="predicted"/>
<keyword evidence="1" id="KW-0812">Transmembrane</keyword>
<evidence type="ECO:0000256" key="1">
    <source>
        <dbReference type="SAM" id="Phobius"/>
    </source>
</evidence>
<evidence type="ECO:0000313" key="2">
    <source>
        <dbReference type="EMBL" id="KAK3747140.1"/>
    </source>
</evidence>
<comment type="caution">
    <text evidence="2">The sequence shown here is derived from an EMBL/GenBank/DDBJ whole genome shotgun (WGS) entry which is preliminary data.</text>
</comment>
<evidence type="ECO:0000313" key="3">
    <source>
        <dbReference type="Proteomes" id="UP001283361"/>
    </source>
</evidence>
<sequence>MIFKQKPFFTDQQQVRLLHLKYPVLKSEAKIILSTMKPSLIFLACILATFLVSR</sequence>
<reference evidence="2" key="1">
    <citation type="journal article" date="2023" name="G3 (Bethesda)">
        <title>A reference genome for the long-term kleptoplast-retaining sea slug Elysia crispata morphotype clarki.</title>
        <authorList>
            <person name="Eastman K.E."/>
            <person name="Pendleton A.L."/>
            <person name="Shaikh M.A."/>
            <person name="Suttiyut T."/>
            <person name="Ogas R."/>
            <person name="Tomko P."/>
            <person name="Gavelis G."/>
            <person name="Widhalm J.R."/>
            <person name="Wisecaver J.H."/>
        </authorList>
    </citation>
    <scope>NUCLEOTIDE SEQUENCE</scope>
    <source>
        <strain evidence="2">ECLA1</strain>
    </source>
</reference>
<protein>
    <submittedName>
        <fullName evidence="2">Uncharacterized protein</fullName>
    </submittedName>
</protein>
<dbReference type="EMBL" id="JAWDGP010006106">
    <property type="protein sequence ID" value="KAK3747140.1"/>
    <property type="molecule type" value="Genomic_DNA"/>
</dbReference>
<organism evidence="2 3">
    <name type="scientific">Elysia crispata</name>
    <name type="common">lettuce slug</name>
    <dbReference type="NCBI Taxonomy" id="231223"/>
    <lineage>
        <taxon>Eukaryota</taxon>
        <taxon>Metazoa</taxon>
        <taxon>Spiralia</taxon>
        <taxon>Lophotrochozoa</taxon>
        <taxon>Mollusca</taxon>
        <taxon>Gastropoda</taxon>
        <taxon>Heterobranchia</taxon>
        <taxon>Euthyneura</taxon>
        <taxon>Panpulmonata</taxon>
        <taxon>Sacoglossa</taxon>
        <taxon>Placobranchoidea</taxon>
        <taxon>Plakobranchidae</taxon>
        <taxon>Elysia</taxon>
    </lineage>
</organism>
<feature type="non-terminal residue" evidence="2">
    <location>
        <position position="1"/>
    </location>
</feature>
<dbReference type="Proteomes" id="UP001283361">
    <property type="component" value="Unassembled WGS sequence"/>
</dbReference>
<name>A0AAE0YIZ6_9GAST</name>
<keyword evidence="3" id="KW-1185">Reference proteome</keyword>
<feature type="transmembrane region" description="Helical" evidence="1">
    <location>
        <begin position="31"/>
        <end position="52"/>
    </location>
</feature>
<keyword evidence="1" id="KW-1133">Transmembrane helix</keyword>
<dbReference type="AlphaFoldDB" id="A0AAE0YIZ6"/>
<accession>A0AAE0YIZ6</accession>
<keyword evidence="1" id="KW-0472">Membrane</keyword>